<organism evidence="12 13">
    <name type="scientific">Pelagicoccus mobilis</name>
    <dbReference type="NCBI Taxonomy" id="415221"/>
    <lineage>
        <taxon>Bacteria</taxon>
        <taxon>Pseudomonadati</taxon>
        <taxon>Verrucomicrobiota</taxon>
        <taxon>Opitutia</taxon>
        <taxon>Puniceicoccales</taxon>
        <taxon>Pelagicoccaceae</taxon>
        <taxon>Pelagicoccus</taxon>
    </lineage>
</organism>
<comment type="caution">
    <text evidence="12">The sequence shown here is derived from an EMBL/GenBank/DDBJ whole genome shotgun (WGS) entry which is preliminary data.</text>
</comment>
<dbReference type="GO" id="GO:0003700">
    <property type="term" value="F:DNA-binding transcription factor activity"/>
    <property type="evidence" value="ECO:0007669"/>
    <property type="project" value="InterPro"/>
</dbReference>
<dbReference type="PRINTS" id="PR00344">
    <property type="entry name" value="BCTRLSENSOR"/>
</dbReference>
<dbReference type="InterPro" id="IPR011006">
    <property type="entry name" value="CheY-like_superfamily"/>
</dbReference>
<keyword evidence="3 6" id="KW-0597">Phosphoprotein</keyword>
<evidence type="ECO:0000259" key="11">
    <source>
        <dbReference type="PROSITE" id="PS50110"/>
    </source>
</evidence>
<dbReference type="Proteomes" id="UP000617628">
    <property type="component" value="Unassembled WGS sequence"/>
</dbReference>
<dbReference type="Gene3D" id="2.130.10.10">
    <property type="entry name" value="YVTN repeat-like/Quinoprotein amine dehydrogenase"/>
    <property type="match status" value="2"/>
</dbReference>
<keyword evidence="5" id="KW-0804">Transcription</keyword>
<dbReference type="PROSITE" id="PS50110">
    <property type="entry name" value="RESPONSE_REGULATORY"/>
    <property type="match status" value="1"/>
</dbReference>
<keyword evidence="8" id="KW-0472">Membrane</keyword>
<accession>A0A934RSZ8</accession>
<dbReference type="Gene3D" id="3.30.565.10">
    <property type="entry name" value="Histidine kinase-like ATPase, C-terminal domain"/>
    <property type="match status" value="1"/>
</dbReference>
<keyword evidence="8" id="KW-1133">Transmembrane helix</keyword>
<evidence type="ECO:0000256" key="8">
    <source>
        <dbReference type="SAM" id="Phobius"/>
    </source>
</evidence>
<feature type="domain" description="HTH araC/xylS-type" evidence="9">
    <location>
        <begin position="1191"/>
        <end position="1290"/>
    </location>
</feature>
<dbReference type="PROSITE" id="PS50109">
    <property type="entry name" value="HIS_KIN"/>
    <property type="match status" value="1"/>
</dbReference>
<dbReference type="PANTHER" id="PTHR43547">
    <property type="entry name" value="TWO-COMPONENT HISTIDINE KINASE"/>
    <property type="match status" value="1"/>
</dbReference>
<dbReference type="SUPFAM" id="SSF63829">
    <property type="entry name" value="Calcium-dependent phosphotriesterase"/>
    <property type="match status" value="2"/>
</dbReference>
<dbReference type="InterPro" id="IPR036890">
    <property type="entry name" value="HATPase_C_sf"/>
</dbReference>
<dbReference type="InterPro" id="IPR004358">
    <property type="entry name" value="Sig_transdc_His_kin-like_C"/>
</dbReference>
<dbReference type="InterPro" id="IPR003594">
    <property type="entry name" value="HATPase_dom"/>
</dbReference>
<dbReference type="CDD" id="cd00075">
    <property type="entry name" value="HATPase"/>
    <property type="match status" value="1"/>
</dbReference>
<keyword evidence="4" id="KW-0805">Transcription regulation</keyword>
<feature type="modified residue" description="4-aspartylphosphate" evidence="6">
    <location>
        <position position="1092"/>
    </location>
</feature>
<dbReference type="Gene3D" id="2.60.40.10">
    <property type="entry name" value="Immunoglobulins"/>
    <property type="match status" value="1"/>
</dbReference>
<comment type="catalytic activity">
    <reaction evidence="1">
        <text>ATP + protein L-histidine = ADP + protein N-phospho-L-histidine.</text>
        <dbReference type="EC" id="2.7.13.3"/>
    </reaction>
</comment>
<dbReference type="EC" id="2.7.13.3" evidence="2"/>
<dbReference type="Gene3D" id="1.10.287.130">
    <property type="match status" value="1"/>
</dbReference>
<dbReference type="Pfam" id="PF12833">
    <property type="entry name" value="HTH_18"/>
    <property type="match status" value="1"/>
</dbReference>
<dbReference type="InterPro" id="IPR018060">
    <property type="entry name" value="HTH_AraC"/>
</dbReference>
<dbReference type="PROSITE" id="PS01124">
    <property type="entry name" value="HTH_ARAC_FAMILY_2"/>
    <property type="match status" value="1"/>
</dbReference>
<dbReference type="SUPFAM" id="SSF47384">
    <property type="entry name" value="Homodimeric domain of signal transducing histidine kinase"/>
    <property type="match status" value="1"/>
</dbReference>
<evidence type="ECO:0000313" key="13">
    <source>
        <dbReference type="Proteomes" id="UP000617628"/>
    </source>
</evidence>
<dbReference type="SUPFAM" id="SSF55874">
    <property type="entry name" value="ATPase domain of HSP90 chaperone/DNA topoisomerase II/histidine kinase"/>
    <property type="match status" value="1"/>
</dbReference>
<evidence type="ECO:0000256" key="2">
    <source>
        <dbReference type="ARBA" id="ARBA00012438"/>
    </source>
</evidence>
<gene>
    <name evidence="12" type="ORF">JIN87_03300</name>
</gene>
<evidence type="ECO:0000256" key="1">
    <source>
        <dbReference type="ARBA" id="ARBA00000085"/>
    </source>
</evidence>
<evidence type="ECO:0000259" key="9">
    <source>
        <dbReference type="PROSITE" id="PS01124"/>
    </source>
</evidence>
<dbReference type="Gene3D" id="1.10.10.60">
    <property type="entry name" value="Homeodomain-like"/>
    <property type="match status" value="1"/>
</dbReference>
<dbReference type="GO" id="GO:0000155">
    <property type="term" value="F:phosphorelay sensor kinase activity"/>
    <property type="evidence" value="ECO:0007669"/>
    <property type="project" value="InterPro"/>
</dbReference>
<dbReference type="Gene3D" id="3.40.50.2300">
    <property type="match status" value="1"/>
</dbReference>
<dbReference type="InterPro" id="IPR015943">
    <property type="entry name" value="WD40/YVTN_repeat-like_dom_sf"/>
</dbReference>
<sequence length="1297" mass="145304">MTISVWMRWWVVVGFVTVLGAKPFVPEIEVQIEDPWRWVEIEATAGFETRCTAEAPDGSVWLAGEEGLARYDGSTLERYSWGGQKVGGVKDVYVSKAGVVYCLTEHFAASFYAGEWTVLWEETSDDRSLETFCEDFEGAVWFGVNDRLIRCKGKDVTAFDSGFSQVGPTLVDTNGALWVAHDRSGEVRIFETNTNESGELRLLRSINVESARNTPTKMLLDSVGAVWVLNPDENDHCYRFVNYEKRFGVAGLRENGFAVRGTVVAEAPANQLWFLSPRRMAQLENGRLNLYELEDLSLPTSYPYMTQLSGGRLLLGGRTSNAFVVDLSSERWGDFKYLSFQHETDDQVRWFIHYDRRVISWDRKSDQWTAYGVEDGVIEYPNRVIVSSDGTVWASGSQNGEAAVSYFDGRSWRQESFSGVSTRFSHLGVLESTEGAILFGAGSEGSGAGSNKGGVVAFRKEDGRYGSSHLESPLFPYRSATIVEREDDGFWVGANFLAKVSGNRIFGEERFEQFERKWIDHLLVDQENQVWAALWGRGVYRYDGSDWDLFRKVDGLASDQVVYMLEGKRNEGVWAATAEGVCRYDGKGWSQPSFLKDLKLQREGGTLREGVDGSLWFTNSHRDWLMLREKNFAHKAEFRSVRYQADRAPPETKLLEYANGVPEGSPLVVTWEGSDSWSLTPKDEIEFSWRMNGQPWSAFSTKTSVAIPNMSSGNHVFEVRARDRDWNIDSTPAVVTLNVVPPVWKRGWFIVLVITSVGGFVFLLVALFKARVRAAIAMEEFKLDFFTNISHELRNPLSVIVGPLESLLEEEGKPEDKRGLLQLALRNARKMQGLVDQLLQFRKLDLGKARYRPESGEIVGFVKDAVMTEEPLWKRKGQSLALECDPPYWECTYDGDKLQKIVDNLLTNAVKYTPEGGAIRIGFNVSEFEGDHMGTLVVEDSGIGIPPHEIDAITKPFYRVRPELDKSGGFGIGLALVNQLVALWGGEISFNSPIHPGKKGTRVTVRLPLDRFSKDGGSVSELEHEAEEAEASSGASDEGQRRSSVLLVEDNEDLLLFMKSKLGEEFEILQAADGAEGFRVADEANPDLIITDVMMPEMDGFELCRKIKSESNTSHIPVIMLTAKSAEEHSVEGIEAGADAYFPKPVKLRQLKARVQNLLESRRQLRKLFAEKLAVEPTELTVTSADETILRKAIKVVEDNMRDSEFGVGEFASAMGMSRSTLNRKLKALVDQGPNIFIRSLRIKRAAQLLKSGKVTVSQTLEFVGILDLSYFSRIFKAEFGVPPSEFAARYKDSTGE</sequence>
<dbReference type="SUPFAM" id="SSF52172">
    <property type="entry name" value="CheY-like"/>
    <property type="match status" value="1"/>
</dbReference>
<evidence type="ECO:0000256" key="4">
    <source>
        <dbReference type="ARBA" id="ARBA00023015"/>
    </source>
</evidence>
<evidence type="ECO:0000256" key="6">
    <source>
        <dbReference type="PROSITE-ProRule" id="PRU00169"/>
    </source>
</evidence>
<dbReference type="Pfam" id="PF02518">
    <property type="entry name" value="HATPase_c"/>
    <property type="match status" value="1"/>
</dbReference>
<dbReference type="SUPFAM" id="SSF46689">
    <property type="entry name" value="Homeodomain-like"/>
    <property type="match status" value="1"/>
</dbReference>
<name>A0A934RSZ8_9BACT</name>
<dbReference type="RefSeq" id="WP_200354093.1">
    <property type="nucleotide sequence ID" value="NZ_JAENIL010000004.1"/>
</dbReference>
<dbReference type="CDD" id="cd00082">
    <property type="entry name" value="HisKA"/>
    <property type="match status" value="1"/>
</dbReference>
<feature type="domain" description="Histidine kinase" evidence="10">
    <location>
        <begin position="788"/>
        <end position="1011"/>
    </location>
</feature>
<evidence type="ECO:0000259" key="10">
    <source>
        <dbReference type="PROSITE" id="PS50109"/>
    </source>
</evidence>
<keyword evidence="8" id="KW-0812">Transmembrane</keyword>
<dbReference type="InterPro" id="IPR005467">
    <property type="entry name" value="His_kinase_dom"/>
</dbReference>
<dbReference type="InterPro" id="IPR013783">
    <property type="entry name" value="Ig-like_fold"/>
</dbReference>
<dbReference type="InterPro" id="IPR009057">
    <property type="entry name" value="Homeodomain-like_sf"/>
</dbReference>
<evidence type="ECO:0000256" key="3">
    <source>
        <dbReference type="ARBA" id="ARBA00022553"/>
    </source>
</evidence>
<dbReference type="PANTHER" id="PTHR43547:SF2">
    <property type="entry name" value="HYBRID SIGNAL TRANSDUCTION HISTIDINE KINASE C"/>
    <property type="match status" value="1"/>
</dbReference>
<feature type="region of interest" description="Disordered" evidence="7">
    <location>
        <begin position="1016"/>
        <end position="1042"/>
    </location>
</feature>
<dbReference type="SMART" id="SM00388">
    <property type="entry name" value="HisKA"/>
    <property type="match status" value="1"/>
</dbReference>
<evidence type="ECO:0000256" key="7">
    <source>
        <dbReference type="SAM" id="MobiDB-lite"/>
    </source>
</evidence>
<evidence type="ECO:0000256" key="5">
    <source>
        <dbReference type="ARBA" id="ARBA00023163"/>
    </source>
</evidence>
<dbReference type="InterPro" id="IPR036097">
    <property type="entry name" value="HisK_dim/P_sf"/>
</dbReference>
<reference evidence="12" key="1">
    <citation type="submission" date="2021-01" db="EMBL/GenBank/DDBJ databases">
        <title>Modified the classification status of verrucomicrobia.</title>
        <authorList>
            <person name="Feng X."/>
        </authorList>
    </citation>
    <scope>NUCLEOTIDE SEQUENCE</scope>
    <source>
        <strain evidence="12">KCTC 13126</strain>
    </source>
</reference>
<dbReference type="SMART" id="SM00342">
    <property type="entry name" value="HTH_ARAC"/>
    <property type="match status" value="1"/>
</dbReference>
<dbReference type="SMART" id="SM00387">
    <property type="entry name" value="HATPase_c"/>
    <property type="match status" value="1"/>
</dbReference>
<dbReference type="GO" id="GO:0043565">
    <property type="term" value="F:sequence-specific DNA binding"/>
    <property type="evidence" value="ECO:0007669"/>
    <property type="project" value="InterPro"/>
</dbReference>
<keyword evidence="13" id="KW-1185">Reference proteome</keyword>
<dbReference type="SMART" id="SM00448">
    <property type="entry name" value="REC"/>
    <property type="match status" value="1"/>
</dbReference>
<dbReference type="InterPro" id="IPR001789">
    <property type="entry name" value="Sig_transdc_resp-reg_receiver"/>
</dbReference>
<feature type="domain" description="Response regulatory" evidence="11">
    <location>
        <begin position="1044"/>
        <end position="1159"/>
    </location>
</feature>
<dbReference type="Pfam" id="PF00072">
    <property type="entry name" value="Response_reg"/>
    <property type="match status" value="1"/>
</dbReference>
<dbReference type="EMBL" id="JAENIL010000004">
    <property type="protein sequence ID" value="MBK1875878.1"/>
    <property type="molecule type" value="Genomic_DNA"/>
</dbReference>
<protein>
    <recommendedName>
        <fullName evidence="2">histidine kinase</fullName>
        <ecNumber evidence="2">2.7.13.3</ecNumber>
    </recommendedName>
</protein>
<feature type="transmembrane region" description="Helical" evidence="8">
    <location>
        <begin position="747"/>
        <end position="768"/>
    </location>
</feature>
<dbReference type="InterPro" id="IPR003661">
    <property type="entry name" value="HisK_dim/P_dom"/>
</dbReference>
<evidence type="ECO:0000313" key="12">
    <source>
        <dbReference type="EMBL" id="MBK1875878.1"/>
    </source>
</evidence>
<dbReference type="Pfam" id="PF00512">
    <property type="entry name" value="HisKA"/>
    <property type="match status" value="1"/>
</dbReference>
<proteinExistence type="predicted"/>